<feature type="compositionally biased region" description="Polar residues" evidence="1">
    <location>
        <begin position="52"/>
        <end position="68"/>
    </location>
</feature>
<protein>
    <submittedName>
        <fullName evidence="2">Uncharacterized protein</fullName>
    </submittedName>
</protein>
<comment type="caution">
    <text evidence="2">The sequence shown here is derived from an EMBL/GenBank/DDBJ whole genome shotgun (WGS) entry which is preliminary data.</text>
</comment>
<accession>A0A9N7VNI7</accession>
<evidence type="ECO:0000256" key="1">
    <source>
        <dbReference type="SAM" id="MobiDB-lite"/>
    </source>
</evidence>
<dbReference type="Proteomes" id="UP001153269">
    <property type="component" value="Unassembled WGS sequence"/>
</dbReference>
<sequence length="123" mass="13745">MSLVSPEDRHMSLVSPEDRHMSLVSPEDRDMSLVSPEDRAHVPGAAPLENVPSFSRVQCSSGRSNKVSNDAAGGAEHEDELSRTRGTSCCPDGRSCWILRRSRPLELPPDTRRDIKTHEHNMW</sequence>
<feature type="region of interest" description="Disordered" evidence="1">
    <location>
        <begin position="1"/>
        <end position="92"/>
    </location>
</feature>
<gene>
    <name evidence="2" type="ORF">PLEPLA_LOCUS39159</name>
</gene>
<reference evidence="2" key="1">
    <citation type="submission" date="2020-03" db="EMBL/GenBank/DDBJ databases">
        <authorList>
            <person name="Weist P."/>
        </authorList>
    </citation>
    <scope>NUCLEOTIDE SEQUENCE</scope>
</reference>
<evidence type="ECO:0000313" key="2">
    <source>
        <dbReference type="EMBL" id="CAB1451465.1"/>
    </source>
</evidence>
<name>A0A9N7VNI7_PLEPL</name>
<organism evidence="2 3">
    <name type="scientific">Pleuronectes platessa</name>
    <name type="common">European plaice</name>
    <dbReference type="NCBI Taxonomy" id="8262"/>
    <lineage>
        <taxon>Eukaryota</taxon>
        <taxon>Metazoa</taxon>
        <taxon>Chordata</taxon>
        <taxon>Craniata</taxon>
        <taxon>Vertebrata</taxon>
        <taxon>Euteleostomi</taxon>
        <taxon>Actinopterygii</taxon>
        <taxon>Neopterygii</taxon>
        <taxon>Teleostei</taxon>
        <taxon>Neoteleostei</taxon>
        <taxon>Acanthomorphata</taxon>
        <taxon>Carangaria</taxon>
        <taxon>Pleuronectiformes</taxon>
        <taxon>Pleuronectoidei</taxon>
        <taxon>Pleuronectidae</taxon>
        <taxon>Pleuronectes</taxon>
    </lineage>
</organism>
<keyword evidence="3" id="KW-1185">Reference proteome</keyword>
<feature type="compositionally biased region" description="Basic and acidic residues" evidence="1">
    <location>
        <begin position="1"/>
        <end position="41"/>
    </location>
</feature>
<evidence type="ECO:0000313" key="3">
    <source>
        <dbReference type="Proteomes" id="UP001153269"/>
    </source>
</evidence>
<proteinExistence type="predicted"/>
<dbReference type="EMBL" id="CADEAL010004091">
    <property type="protein sequence ID" value="CAB1451465.1"/>
    <property type="molecule type" value="Genomic_DNA"/>
</dbReference>
<dbReference type="AlphaFoldDB" id="A0A9N7VNI7"/>